<dbReference type="NCBIfam" id="TIGR02600">
    <property type="entry name" value="Verru_Chthon_A"/>
    <property type="match status" value="1"/>
</dbReference>
<keyword evidence="1" id="KW-0472">Membrane</keyword>
<name>A0A366HLK7_9BACT</name>
<keyword evidence="1" id="KW-1133">Transmembrane helix</keyword>
<organism evidence="2 3">
    <name type="scientific">Roseimicrobium gellanilyticum</name>
    <dbReference type="NCBI Taxonomy" id="748857"/>
    <lineage>
        <taxon>Bacteria</taxon>
        <taxon>Pseudomonadati</taxon>
        <taxon>Verrucomicrobiota</taxon>
        <taxon>Verrucomicrobiia</taxon>
        <taxon>Verrucomicrobiales</taxon>
        <taxon>Verrucomicrobiaceae</taxon>
        <taxon>Roseimicrobium</taxon>
    </lineage>
</organism>
<dbReference type="RefSeq" id="WP_113959759.1">
    <property type="nucleotide sequence ID" value="NZ_QNRR01000006.1"/>
</dbReference>
<dbReference type="OrthoDB" id="173946at2"/>
<reference evidence="2 3" key="1">
    <citation type="submission" date="2018-06" db="EMBL/GenBank/DDBJ databases">
        <title>Genomic Encyclopedia of Type Strains, Phase IV (KMG-IV): sequencing the most valuable type-strain genomes for metagenomic binning, comparative biology and taxonomic classification.</title>
        <authorList>
            <person name="Goeker M."/>
        </authorList>
    </citation>
    <scope>NUCLEOTIDE SEQUENCE [LARGE SCALE GENOMIC DNA]</scope>
    <source>
        <strain evidence="2 3">DSM 25532</strain>
    </source>
</reference>
<accession>A0A366HLK7</accession>
<sequence length="1393" mass="152598">MRGSHLRPTYRQGTALLPALLILGMVTIVVVLFFSMSTVQMRSSASQAAVHDVTTLQDMAMNNAIGQMRMGTTESKALWISQPGAIRTYIANSGLGSRVYKLYSARDMVVENSMLISASAQNLETDVPNDWDARPGTYTDLNEPALDEAGDFVFPIVDPRVMDMVSPTYPDSKVPEGFQYSQHLAVSNASINGVRLPGNTASMQRLPMPVRWIYVLQDGSIGVMDDSTSPKFTPFSGQSLASKENPIVGRYAFWTDDESAKININTASEAIFWDTPRCATNREIEFAVKPPVRNEVQRFGGHPATTCLSTVFFPGEKLVPGSTTMNQKLEQLYAITPRVNADGGIMAGNSVPVNFDTDRLYASVDELLIDDPSDISGFPLAGGKRTVQALFAQEPARVKRLRFFLTSESRAPELTAAGTPRVSIWPVSYRPEPQNNKRTSFDNVSAFASTLGKHPYHFRRSGAASNMDDFSNYYNTEANDPFGVGMIHNNHLAQYIIEGARSVKQGYAKSMTEKYDSRHASWSTSAYNMGSSLVAMLEYIRQTNGNDSTHSTKNVSPRVPVDAYTQTSANWIGTDTLGQVAAVNMTYYSAPLNTDNRSLKRNQNDEGNDRVWNTGIGREFTVSEFGLVFILAAENPASGAAPKLNPDLVSKLKLPAGVKAIQVGVVAEGFCAAQGYTMIAPSSSFNVTQLGSLRIDTAGFGARGVGGAVNALGPPPVQDTVSGEPYMGWGSLLHNVSHLQYLCKIKPKETPQSGRMSTGDWWVGWGGSGGYWMYADSDTNAHSQISSLRKSDFDTPANTLSNPAMYSRGYFLVPSNATSMTISSSRTGGVMVDRCLEIRVGNQRDGDYGDRRLMVEIPQNLVVPVPAAPAALGLTFSKRYKDVRTSGATRFGAPEIIDVNDVVRTWVVRHGDYRLPYQRLREGAGAVGVDARKRLMVPHPAWDPATISAGRLLITRTIPQIHAFTKSGGKPHKVGGPGGVSPTFGDGMTSSSLVNGVTYNSDVRPDFVIDSASATFRANVPANYPYSVNPTDTRDWDNGTGIAPDGAYWNKPDDGAQVFDGSIPPYFSQNPWDGVNINQRPANQTTAPNQLIPSPVMFGSLPSAPSTGLQWTTFLFRPDLTPGSGHLGSADHSTKGNLLGAPPDHTLLDWFWMPVVQPYPISEPFSTAGKVNMNYRIVPFTNITRATGLHAVLKSEELLAIPTNAGMTYKDYTQANANGKWRHYIDAAATLTQWEETFNQGRFFKNTGEVCEQFLVPKDQGIPSGSGTVVRNAMRNFWNNHRLTGDNTLERPYANIYPRLTTRSNTFRVHFRAQTLRKARSSDPQTFLEGKDTIIAERQGDALVERAIDPNDPALMTDDYDYINKARNGTLSSAKSLDNLYSWRIRSIRRFSR</sequence>
<comment type="caution">
    <text evidence="2">The sequence shown here is derived from an EMBL/GenBank/DDBJ whole genome shotgun (WGS) entry which is preliminary data.</text>
</comment>
<feature type="transmembrane region" description="Helical" evidence="1">
    <location>
        <begin position="15"/>
        <end position="36"/>
    </location>
</feature>
<evidence type="ECO:0000313" key="2">
    <source>
        <dbReference type="EMBL" id="RBP42643.1"/>
    </source>
</evidence>
<dbReference type="Proteomes" id="UP000253426">
    <property type="component" value="Unassembled WGS sequence"/>
</dbReference>
<gene>
    <name evidence="2" type="ORF">DES53_106352</name>
</gene>
<protein>
    <submittedName>
        <fullName evidence="2">Uncharacterized protein (TIGR02600 family)</fullName>
    </submittedName>
</protein>
<dbReference type="EMBL" id="QNRR01000006">
    <property type="protein sequence ID" value="RBP42643.1"/>
    <property type="molecule type" value="Genomic_DNA"/>
</dbReference>
<evidence type="ECO:0000313" key="3">
    <source>
        <dbReference type="Proteomes" id="UP000253426"/>
    </source>
</evidence>
<dbReference type="InterPro" id="IPR019840">
    <property type="entry name" value="Verru/Chthon_A"/>
</dbReference>
<evidence type="ECO:0000256" key="1">
    <source>
        <dbReference type="SAM" id="Phobius"/>
    </source>
</evidence>
<keyword evidence="1" id="KW-0812">Transmembrane</keyword>
<proteinExistence type="predicted"/>
<keyword evidence="3" id="KW-1185">Reference proteome</keyword>